<evidence type="ECO:0000256" key="6">
    <source>
        <dbReference type="ARBA" id="ARBA00022842"/>
    </source>
</evidence>
<reference evidence="10" key="1">
    <citation type="submission" date="2023-06" db="EMBL/GenBank/DDBJ databases">
        <title>MT1 and MT2 Draft Genomes of Novel Species.</title>
        <authorList>
            <person name="Venkateswaran K."/>
        </authorList>
    </citation>
    <scope>NUCLEOTIDE SEQUENCE</scope>
    <source>
        <strain evidence="10">IIF3SC-B10</strain>
    </source>
</reference>
<dbReference type="RefSeq" id="WP_301225523.1">
    <property type="nucleotide sequence ID" value="NZ_JAROCG010000001.1"/>
</dbReference>
<keyword evidence="3" id="KW-0540">Nuclease</keyword>
<keyword evidence="5" id="KW-0378">Hydrolase</keyword>
<gene>
    <name evidence="10" type="ORF">P5G52_05865</name>
</gene>
<keyword evidence="11" id="KW-1185">Reference proteome</keyword>
<evidence type="ECO:0000313" key="10">
    <source>
        <dbReference type="EMBL" id="MDN4610391.1"/>
    </source>
</evidence>
<dbReference type="PANTHER" id="PTHR33653:SF1">
    <property type="entry name" value="RIBONUCLEASE VAPC2"/>
    <property type="match status" value="1"/>
</dbReference>
<evidence type="ECO:0000313" key="11">
    <source>
        <dbReference type="Proteomes" id="UP001174209"/>
    </source>
</evidence>
<evidence type="ECO:0000256" key="5">
    <source>
        <dbReference type="ARBA" id="ARBA00022801"/>
    </source>
</evidence>
<evidence type="ECO:0000259" key="9">
    <source>
        <dbReference type="Pfam" id="PF01850"/>
    </source>
</evidence>
<dbReference type="Gene3D" id="3.40.50.1010">
    <property type="entry name" value="5'-nuclease"/>
    <property type="match status" value="1"/>
</dbReference>
<evidence type="ECO:0000256" key="8">
    <source>
        <dbReference type="SAM" id="MobiDB-lite"/>
    </source>
</evidence>
<evidence type="ECO:0000256" key="4">
    <source>
        <dbReference type="ARBA" id="ARBA00022723"/>
    </source>
</evidence>
<feature type="domain" description="PIN" evidence="9">
    <location>
        <begin position="8"/>
        <end position="123"/>
    </location>
</feature>
<name>A0ABT8JYZ6_9MICC</name>
<dbReference type="EMBL" id="JAROCG010000001">
    <property type="protein sequence ID" value="MDN4610391.1"/>
    <property type="molecule type" value="Genomic_DNA"/>
</dbReference>
<dbReference type="InterPro" id="IPR050556">
    <property type="entry name" value="Type_II_TA_system_RNase"/>
</dbReference>
<evidence type="ECO:0000256" key="1">
    <source>
        <dbReference type="ARBA" id="ARBA00001946"/>
    </source>
</evidence>
<dbReference type="InterPro" id="IPR002716">
    <property type="entry name" value="PIN_dom"/>
</dbReference>
<evidence type="ECO:0000256" key="3">
    <source>
        <dbReference type="ARBA" id="ARBA00022722"/>
    </source>
</evidence>
<evidence type="ECO:0000256" key="7">
    <source>
        <dbReference type="ARBA" id="ARBA00038093"/>
    </source>
</evidence>
<dbReference type="Pfam" id="PF01850">
    <property type="entry name" value="PIN"/>
    <property type="match status" value="1"/>
</dbReference>
<proteinExistence type="inferred from homology"/>
<dbReference type="SUPFAM" id="SSF88723">
    <property type="entry name" value="PIN domain-like"/>
    <property type="match status" value="1"/>
</dbReference>
<accession>A0ABT8JYZ6</accession>
<keyword evidence="4" id="KW-0479">Metal-binding</keyword>
<comment type="cofactor">
    <cofactor evidence="1">
        <name>Mg(2+)</name>
        <dbReference type="ChEBI" id="CHEBI:18420"/>
    </cofactor>
</comment>
<organism evidence="10 11">
    <name type="scientific">Arthrobacter burdickii</name>
    <dbReference type="NCBI Taxonomy" id="3035920"/>
    <lineage>
        <taxon>Bacteria</taxon>
        <taxon>Bacillati</taxon>
        <taxon>Actinomycetota</taxon>
        <taxon>Actinomycetes</taxon>
        <taxon>Micrococcales</taxon>
        <taxon>Micrococcaceae</taxon>
        <taxon>Arthrobacter</taxon>
    </lineage>
</organism>
<protein>
    <submittedName>
        <fullName evidence="10">PIN domain-containing protein</fullName>
    </submittedName>
</protein>
<keyword evidence="2" id="KW-1277">Toxin-antitoxin system</keyword>
<dbReference type="PANTHER" id="PTHR33653">
    <property type="entry name" value="RIBONUCLEASE VAPC2"/>
    <property type="match status" value="1"/>
</dbReference>
<comment type="similarity">
    <text evidence="7">Belongs to the PINc/VapC protein family.</text>
</comment>
<sequence>MPRTSGLLLDTDVVVELRSPRPSPAVVDFLQRRRHFRIFVSALTIGELHLVSRENQQYQYVGAWVQEFVNSYSSNILSVDADIAAVWGPMLSDAEVSAVDSLIAATAISRSLSIVSGNVEIYRKFSVSAINPWIPEAHSTADEAPPLPGSRTGSTTQPV</sequence>
<dbReference type="InterPro" id="IPR029060">
    <property type="entry name" value="PIN-like_dom_sf"/>
</dbReference>
<dbReference type="Proteomes" id="UP001174209">
    <property type="component" value="Unassembled WGS sequence"/>
</dbReference>
<keyword evidence="6" id="KW-0460">Magnesium</keyword>
<evidence type="ECO:0000256" key="2">
    <source>
        <dbReference type="ARBA" id="ARBA00022649"/>
    </source>
</evidence>
<feature type="region of interest" description="Disordered" evidence="8">
    <location>
        <begin position="138"/>
        <end position="159"/>
    </location>
</feature>
<comment type="caution">
    <text evidence="10">The sequence shown here is derived from an EMBL/GenBank/DDBJ whole genome shotgun (WGS) entry which is preliminary data.</text>
</comment>